<feature type="compositionally biased region" description="Low complexity" evidence="1">
    <location>
        <begin position="197"/>
        <end position="206"/>
    </location>
</feature>
<evidence type="ECO:0008006" key="4">
    <source>
        <dbReference type="Google" id="ProtNLM"/>
    </source>
</evidence>
<dbReference type="AlphaFoldDB" id="A0AAV5LHX6"/>
<accession>A0AAV5LHX6</accession>
<feature type="compositionally biased region" description="Acidic residues" evidence="1">
    <location>
        <begin position="207"/>
        <end position="217"/>
    </location>
</feature>
<protein>
    <recommendedName>
        <fullName evidence="4">DUF4283 domain-containing protein</fullName>
    </recommendedName>
</protein>
<evidence type="ECO:0000256" key="1">
    <source>
        <dbReference type="SAM" id="MobiDB-lite"/>
    </source>
</evidence>
<sequence>MHPMEGGYGSGNQSISSITSWGLPAHAWKSKTFQTCRNVWGNFITLDDSTSGKRRFDAARFLIIAPSSESIFKSIIVKINGEFYTLKFTEEESTNNLFSMRSDRAFHVPDEEEDEESWSQGSSNDGDLSFDVEKMEQVKIQALEAEGGDNQNMFENEVVLSNDVDGIGNELAFQVDEVEANKDEPKHNSKKYAEMDGTNTENGNNTEDSDIQLEGSDEQISKIQS</sequence>
<dbReference type="PANTHER" id="PTHR34427:SF5">
    <property type="entry name" value="DUF4283 DOMAIN-CONTAINING PROTEIN"/>
    <property type="match status" value="1"/>
</dbReference>
<reference evidence="2 3" key="1">
    <citation type="journal article" date="2021" name="Commun. Biol.">
        <title>The genome of Shorea leprosula (Dipterocarpaceae) highlights the ecological relevance of drought in aseasonal tropical rainforests.</title>
        <authorList>
            <person name="Ng K.K.S."/>
            <person name="Kobayashi M.J."/>
            <person name="Fawcett J.A."/>
            <person name="Hatakeyama M."/>
            <person name="Paape T."/>
            <person name="Ng C.H."/>
            <person name="Ang C.C."/>
            <person name="Tnah L.H."/>
            <person name="Lee C.T."/>
            <person name="Nishiyama T."/>
            <person name="Sese J."/>
            <person name="O'Brien M.J."/>
            <person name="Copetti D."/>
            <person name="Mohd Noor M.I."/>
            <person name="Ong R.C."/>
            <person name="Putra M."/>
            <person name="Sireger I.Z."/>
            <person name="Indrioko S."/>
            <person name="Kosugi Y."/>
            <person name="Izuno A."/>
            <person name="Isagi Y."/>
            <person name="Lee S.L."/>
            <person name="Shimizu K.K."/>
        </authorList>
    </citation>
    <scope>NUCLEOTIDE SEQUENCE [LARGE SCALE GENOMIC DNA]</scope>
    <source>
        <strain evidence="2">214</strain>
    </source>
</reference>
<dbReference type="PANTHER" id="PTHR34427">
    <property type="entry name" value="DUF4283 DOMAIN PROTEIN"/>
    <property type="match status" value="1"/>
</dbReference>
<gene>
    <name evidence="2" type="ORF">SLEP1_g44861</name>
</gene>
<keyword evidence="3" id="KW-1185">Reference proteome</keyword>
<name>A0AAV5LHX6_9ROSI</name>
<feature type="region of interest" description="Disordered" evidence="1">
    <location>
        <begin position="108"/>
        <end position="128"/>
    </location>
</feature>
<dbReference type="EMBL" id="BPVZ01000118">
    <property type="protein sequence ID" value="GKV36767.1"/>
    <property type="molecule type" value="Genomic_DNA"/>
</dbReference>
<comment type="caution">
    <text evidence="2">The sequence shown here is derived from an EMBL/GenBank/DDBJ whole genome shotgun (WGS) entry which is preliminary data.</text>
</comment>
<evidence type="ECO:0000313" key="2">
    <source>
        <dbReference type="EMBL" id="GKV36767.1"/>
    </source>
</evidence>
<dbReference type="Proteomes" id="UP001054252">
    <property type="component" value="Unassembled WGS sequence"/>
</dbReference>
<feature type="compositionally biased region" description="Basic and acidic residues" evidence="1">
    <location>
        <begin position="179"/>
        <end position="194"/>
    </location>
</feature>
<evidence type="ECO:0000313" key="3">
    <source>
        <dbReference type="Proteomes" id="UP001054252"/>
    </source>
</evidence>
<proteinExistence type="predicted"/>
<feature type="region of interest" description="Disordered" evidence="1">
    <location>
        <begin position="176"/>
        <end position="225"/>
    </location>
</feature>
<organism evidence="2 3">
    <name type="scientific">Rubroshorea leprosula</name>
    <dbReference type="NCBI Taxonomy" id="152421"/>
    <lineage>
        <taxon>Eukaryota</taxon>
        <taxon>Viridiplantae</taxon>
        <taxon>Streptophyta</taxon>
        <taxon>Embryophyta</taxon>
        <taxon>Tracheophyta</taxon>
        <taxon>Spermatophyta</taxon>
        <taxon>Magnoliopsida</taxon>
        <taxon>eudicotyledons</taxon>
        <taxon>Gunneridae</taxon>
        <taxon>Pentapetalae</taxon>
        <taxon>rosids</taxon>
        <taxon>malvids</taxon>
        <taxon>Malvales</taxon>
        <taxon>Dipterocarpaceae</taxon>
        <taxon>Rubroshorea</taxon>
    </lineage>
</organism>